<dbReference type="InterPro" id="IPR036188">
    <property type="entry name" value="FAD/NAD-bd_sf"/>
</dbReference>
<gene>
    <name evidence="7" type="ORF">C882_1169</name>
</gene>
<accession>K9HCC7</accession>
<dbReference type="EMBL" id="ANHY01000017">
    <property type="protein sequence ID" value="EKV28168.1"/>
    <property type="molecule type" value="Genomic_DNA"/>
</dbReference>
<dbReference type="NCBIfam" id="TIGR02734">
    <property type="entry name" value="crtI_fam"/>
    <property type="match status" value="1"/>
</dbReference>
<evidence type="ECO:0000256" key="2">
    <source>
        <dbReference type="ARBA" id="ARBA00006046"/>
    </source>
</evidence>
<name>K9HCC7_9PROT</name>
<comment type="pathway">
    <text evidence="1 5">Carotenoid biosynthesis.</text>
</comment>
<dbReference type="AlphaFoldDB" id="K9HCC7"/>
<dbReference type="Pfam" id="PF01593">
    <property type="entry name" value="Amino_oxidase"/>
    <property type="match status" value="1"/>
</dbReference>
<keyword evidence="4 5" id="KW-0560">Oxidoreductase</keyword>
<dbReference type="GO" id="GO:0016117">
    <property type="term" value="P:carotenoid biosynthetic process"/>
    <property type="evidence" value="ECO:0007669"/>
    <property type="project" value="UniProtKB-KW"/>
</dbReference>
<protein>
    <submittedName>
        <fullName evidence="7">Phytoene desaturase, neurosporene or lycopene producing</fullName>
    </submittedName>
</protein>
<evidence type="ECO:0000313" key="7">
    <source>
        <dbReference type="EMBL" id="EKV28168.1"/>
    </source>
</evidence>
<dbReference type="PANTHER" id="PTHR43734">
    <property type="entry name" value="PHYTOENE DESATURASE"/>
    <property type="match status" value="1"/>
</dbReference>
<proteinExistence type="inferred from homology"/>
<comment type="similarity">
    <text evidence="2 5">Belongs to the carotenoid/retinoid oxidoreductase family.</text>
</comment>
<dbReference type="eggNOG" id="COG1233">
    <property type="taxonomic scope" value="Bacteria"/>
</dbReference>
<reference evidence="7 8" key="1">
    <citation type="journal article" date="2013" name="Genome Announc.">
        <title>Draft Genome Sequence of an Alphaproteobacterium, Caenispirillum salinarum AK4(T), Isolated from a Solar Saltern.</title>
        <authorList>
            <person name="Khatri I."/>
            <person name="Singh A."/>
            <person name="Korpole S."/>
            <person name="Pinnaka A.K."/>
            <person name="Subramanian S."/>
        </authorList>
    </citation>
    <scope>NUCLEOTIDE SEQUENCE [LARGE SCALE GENOMIC DNA]</scope>
    <source>
        <strain evidence="7 8">AK4</strain>
    </source>
</reference>
<dbReference type="SUPFAM" id="SSF51905">
    <property type="entry name" value="FAD/NAD(P)-binding domain"/>
    <property type="match status" value="1"/>
</dbReference>
<dbReference type="InterPro" id="IPR008150">
    <property type="entry name" value="Phytoene_DH_bac_CS"/>
</dbReference>
<comment type="caution">
    <text evidence="7">The sequence shown here is derived from an EMBL/GenBank/DDBJ whole genome shotgun (WGS) entry which is preliminary data.</text>
</comment>
<dbReference type="PRINTS" id="PR00419">
    <property type="entry name" value="ADXRDTASE"/>
</dbReference>
<feature type="domain" description="Amine oxidase" evidence="6">
    <location>
        <begin position="13"/>
        <end position="490"/>
    </location>
</feature>
<dbReference type="Proteomes" id="UP000009881">
    <property type="component" value="Unassembled WGS sequence"/>
</dbReference>
<keyword evidence="8" id="KW-1185">Reference proteome</keyword>
<evidence type="ECO:0000256" key="3">
    <source>
        <dbReference type="ARBA" id="ARBA00022746"/>
    </source>
</evidence>
<evidence type="ECO:0000256" key="1">
    <source>
        <dbReference type="ARBA" id="ARBA00004829"/>
    </source>
</evidence>
<dbReference type="RefSeq" id="WP_009541825.1">
    <property type="nucleotide sequence ID" value="NZ_ANHY01000017.1"/>
</dbReference>
<evidence type="ECO:0000256" key="5">
    <source>
        <dbReference type="RuleBase" id="RU362075"/>
    </source>
</evidence>
<dbReference type="PROSITE" id="PS00982">
    <property type="entry name" value="PHYTOENE_DH"/>
    <property type="match status" value="1"/>
</dbReference>
<dbReference type="GO" id="GO:0016627">
    <property type="term" value="F:oxidoreductase activity, acting on the CH-CH group of donors"/>
    <property type="evidence" value="ECO:0007669"/>
    <property type="project" value="UniProtKB-ARBA"/>
</dbReference>
<dbReference type="OrthoDB" id="9774675at2"/>
<evidence type="ECO:0000259" key="6">
    <source>
        <dbReference type="Pfam" id="PF01593"/>
    </source>
</evidence>
<keyword evidence="3 5" id="KW-0125">Carotenoid biosynthesis</keyword>
<dbReference type="Gene3D" id="3.50.50.60">
    <property type="entry name" value="FAD/NAD(P)-binding domain"/>
    <property type="match status" value="2"/>
</dbReference>
<dbReference type="InterPro" id="IPR014105">
    <property type="entry name" value="Carotenoid/retinoid_OxRdtase"/>
</dbReference>
<evidence type="ECO:0000256" key="4">
    <source>
        <dbReference type="ARBA" id="ARBA00023002"/>
    </source>
</evidence>
<dbReference type="PATRIC" id="fig|1238182.3.peg.3383"/>
<organism evidence="7 8">
    <name type="scientific">Caenispirillum salinarum AK4</name>
    <dbReference type="NCBI Taxonomy" id="1238182"/>
    <lineage>
        <taxon>Bacteria</taxon>
        <taxon>Pseudomonadati</taxon>
        <taxon>Pseudomonadota</taxon>
        <taxon>Alphaproteobacteria</taxon>
        <taxon>Rhodospirillales</taxon>
        <taxon>Novispirillaceae</taxon>
        <taxon>Caenispirillum</taxon>
    </lineage>
</organism>
<dbReference type="PANTHER" id="PTHR43734:SF1">
    <property type="entry name" value="PHYTOENE DESATURASE"/>
    <property type="match status" value="1"/>
</dbReference>
<dbReference type="STRING" id="1238182.C882_1169"/>
<dbReference type="InterPro" id="IPR002937">
    <property type="entry name" value="Amino_oxidase"/>
</dbReference>
<evidence type="ECO:0000313" key="8">
    <source>
        <dbReference type="Proteomes" id="UP000009881"/>
    </source>
</evidence>
<sequence length="514" mass="57791">MSQRVTIVGAGPGGLAAALLLARHGADVTVLERRDRVGGRCSAIEAEGFRFDMGPTFFLYPRILEEIFEACGTRLADHVEMRKLDPMYRLVFEGGGEIRASDRIEELQRQVSRLNPHDAANLPAFLEDNRRKLTAFRPVLENPFEGVKDYLRPDVLKSLRFLRPTASVDKDLSRYFDDERVRLSFSFQSKYLGMSPFRCPSLFTILSYLEYGHGVYHPIGGCAAVVEAMADLARSMGVDIRLNEGVTGIEFDRRRAKAVVTDQGRHECDALVMNADFAHAMTHLVPDHLRRKWTDAKIDRKKFSCSTFMMWLGVDDTAADLDHHTIFLAEDYKRNIRQIEDGRELPDRPSVYVQNAGATDPTMAPPGKRALYVLVPVPHQSEHIDWSKEKAGYRRLVLDRLAEMGVPDLERRATFEKVFTPDDWRDGLHVHKGATFNLAHNLTQMLGFRPHNRFEDLDGVYLVGGGTHPGSGLPVIFEGARITSKLIAEDLNLTLTPALRQSALDHEPALAAAE</sequence>